<protein>
    <recommendedName>
        <fullName evidence="8">Ubiquitin carboxyl-terminal hydrolase 2</fullName>
        <ecNumber evidence="3">3.4.19.12</ecNumber>
    </recommendedName>
    <alternativeName>
        <fullName evidence="10">Deubiquitinating enzyme 2</fullName>
    </alternativeName>
    <alternativeName>
        <fullName evidence="9">Ubiquitin thioesterase 2</fullName>
    </alternativeName>
    <alternativeName>
        <fullName evidence="11">Ubiquitin-specific-processing protease 2</fullName>
    </alternativeName>
</protein>
<organism evidence="15 16">
    <name type="scientific">Lachancea nothofagi CBS 11611</name>
    <dbReference type="NCBI Taxonomy" id="1266666"/>
    <lineage>
        <taxon>Eukaryota</taxon>
        <taxon>Fungi</taxon>
        <taxon>Dikarya</taxon>
        <taxon>Ascomycota</taxon>
        <taxon>Saccharomycotina</taxon>
        <taxon>Saccharomycetes</taxon>
        <taxon>Saccharomycetales</taxon>
        <taxon>Saccharomycetaceae</taxon>
        <taxon>Lachancea</taxon>
    </lineage>
</organism>
<evidence type="ECO:0000256" key="1">
    <source>
        <dbReference type="ARBA" id="ARBA00000707"/>
    </source>
</evidence>
<gene>
    <name evidence="15" type="ORF">LANO_0H22100G</name>
</gene>
<proteinExistence type="inferred from homology"/>
<dbReference type="SUPFAM" id="SSF54001">
    <property type="entry name" value="Cysteine proteinases"/>
    <property type="match status" value="1"/>
</dbReference>
<name>A0A1G4KNU0_9SACH</name>
<dbReference type="InterPro" id="IPR018200">
    <property type="entry name" value="USP_CS"/>
</dbReference>
<evidence type="ECO:0000256" key="12">
    <source>
        <dbReference type="SAM" id="Coils"/>
    </source>
</evidence>
<dbReference type="GO" id="GO:0070628">
    <property type="term" value="F:proteasome binding"/>
    <property type="evidence" value="ECO:0007669"/>
    <property type="project" value="TreeGrafter"/>
</dbReference>
<evidence type="ECO:0000313" key="16">
    <source>
        <dbReference type="Proteomes" id="UP000189911"/>
    </source>
</evidence>
<evidence type="ECO:0000256" key="7">
    <source>
        <dbReference type="ARBA" id="ARBA00022807"/>
    </source>
</evidence>
<evidence type="ECO:0000256" key="6">
    <source>
        <dbReference type="ARBA" id="ARBA00022801"/>
    </source>
</evidence>
<dbReference type="PANTHER" id="PTHR43982">
    <property type="entry name" value="UBIQUITIN CARBOXYL-TERMINAL HYDROLASE"/>
    <property type="match status" value="1"/>
</dbReference>
<dbReference type="GO" id="GO:0016579">
    <property type="term" value="P:protein deubiquitination"/>
    <property type="evidence" value="ECO:0007669"/>
    <property type="project" value="InterPro"/>
</dbReference>
<evidence type="ECO:0000313" key="15">
    <source>
        <dbReference type="EMBL" id="SCV06100.1"/>
    </source>
</evidence>
<dbReference type="OrthoDB" id="2420415at2759"/>
<evidence type="ECO:0000256" key="5">
    <source>
        <dbReference type="ARBA" id="ARBA00022786"/>
    </source>
</evidence>
<comment type="similarity">
    <text evidence="2">Belongs to the peptidase C19 family.</text>
</comment>
<dbReference type="EMBL" id="LT598447">
    <property type="protein sequence ID" value="SCV06100.1"/>
    <property type="molecule type" value="Genomic_DNA"/>
</dbReference>
<evidence type="ECO:0000256" key="11">
    <source>
        <dbReference type="ARBA" id="ARBA00042737"/>
    </source>
</evidence>
<dbReference type="InterPro" id="IPR044635">
    <property type="entry name" value="UBP14-like"/>
</dbReference>
<evidence type="ECO:0000256" key="9">
    <source>
        <dbReference type="ARBA" id="ARBA00041732"/>
    </source>
</evidence>
<evidence type="ECO:0000259" key="14">
    <source>
        <dbReference type="PROSITE" id="PS50235"/>
    </source>
</evidence>
<evidence type="ECO:0000256" key="2">
    <source>
        <dbReference type="ARBA" id="ARBA00009085"/>
    </source>
</evidence>
<dbReference type="PANTHER" id="PTHR43982:SF6">
    <property type="entry name" value="UBIQUITIN CARBOXYL-TERMINAL HYDROLASE 2-RELATED"/>
    <property type="match status" value="1"/>
</dbReference>
<evidence type="ECO:0000256" key="4">
    <source>
        <dbReference type="ARBA" id="ARBA00022670"/>
    </source>
</evidence>
<dbReference type="PROSITE" id="PS00972">
    <property type="entry name" value="USP_1"/>
    <property type="match status" value="1"/>
</dbReference>
<keyword evidence="12" id="KW-0175">Coiled coil</keyword>
<feature type="compositionally biased region" description="Basic and acidic residues" evidence="13">
    <location>
        <begin position="28"/>
        <end position="38"/>
    </location>
</feature>
<dbReference type="InterPro" id="IPR025305">
    <property type="entry name" value="UCH_repeat_domain"/>
</dbReference>
<dbReference type="EC" id="3.4.19.12" evidence="3"/>
<dbReference type="PROSITE" id="PS50235">
    <property type="entry name" value="USP_3"/>
    <property type="match status" value="1"/>
</dbReference>
<evidence type="ECO:0000256" key="3">
    <source>
        <dbReference type="ARBA" id="ARBA00012759"/>
    </source>
</evidence>
<feature type="region of interest" description="Disordered" evidence="13">
    <location>
        <begin position="1"/>
        <end position="38"/>
    </location>
</feature>
<dbReference type="Gene3D" id="3.90.70.10">
    <property type="entry name" value="Cysteine proteinases"/>
    <property type="match status" value="1"/>
</dbReference>
<dbReference type="GO" id="GO:0043161">
    <property type="term" value="P:proteasome-mediated ubiquitin-dependent protein catabolic process"/>
    <property type="evidence" value="ECO:0007669"/>
    <property type="project" value="InterPro"/>
</dbReference>
<feature type="domain" description="USP" evidence="14">
    <location>
        <begin position="700"/>
        <end position="1208"/>
    </location>
</feature>
<evidence type="ECO:0000256" key="13">
    <source>
        <dbReference type="SAM" id="MobiDB-lite"/>
    </source>
</evidence>
<dbReference type="CDD" id="cd02666">
    <property type="entry name" value="Peptidase_C19J"/>
    <property type="match status" value="1"/>
</dbReference>
<reference evidence="16" key="1">
    <citation type="submission" date="2016-03" db="EMBL/GenBank/DDBJ databases">
        <authorList>
            <person name="Devillers Hugo."/>
        </authorList>
    </citation>
    <scope>NUCLEOTIDE SEQUENCE [LARGE SCALE GENOMIC DNA]</scope>
</reference>
<keyword evidence="7" id="KW-0788">Thiol protease</keyword>
<evidence type="ECO:0000256" key="10">
    <source>
        <dbReference type="ARBA" id="ARBA00042236"/>
    </source>
</evidence>
<dbReference type="FunFam" id="3.90.70.10:FF:000176">
    <property type="entry name" value="Ubiquitin-specific protease"/>
    <property type="match status" value="1"/>
</dbReference>
<evidence type="ECO:0000256" key="8">
    <source>
        <dbReference type="ARBA" id="ARBA00040966"/>
    </source>
</evidence>
<accession>A0A1G4KNU0</accession>
<dbReference type="InterPro" id="IPR038765">
    <property type="entry name" value="Papain-like_cys_pep_sf"/>
</dbReference>
<keyword evidence="16" id="KW-1185">Reference proteome</keyword>
<dbReference type="PROSITE" id="PS00973">
    <property type="entry name" value="USP_2"/>
    <property type="match status" value="1"/>
</dbReference>
<keyword evidence="6" id="KW-0378">Hydrolase</keyword>
<feature type="coiled-coil region" evidence="12">
    <location>
        <begin position="1039"/>
        <end position="1066"/>
    </location>
</feature>
<dbReference type="InterPro" id="IPR028889">
    <property type="entry name" value="USP"/>
</dbReference>
<dbReference type="AlphaFoldDB" id="A0A1G4KNU0"/>
<dbReference type="InterPro" id="IPR001394">
    <property type="entry name" value="Peptidase_C19_UCH"/>
</dbReference>
<dbReference type="GO" id="GO:0004843">
    <property type="term" value="F:cysteine-type deubiquitinase activity"/>
    <property type="evidence" value="ECO:0007669"/>
    <property type="project" value="UniProtKB-EC"/>
</dbReference>
<comment type="catalytic activity">
    <reaction evidence="1">
        <text>Thiol-dependent hydrolysis of ester, thioester, amide, peptide and isopeptide bonds formed by the C-terminal Gly of ubiquitin (a 76-residue protein attached to proteins as an intracellular targeting signal).</text>
        <dbReference type="EC" id="3.4.19.12"/>
    </reaction>
</comment>
<dbReference type="Pfam" id="PF13446">
    <property type="entry name" value="RPT"/>
    <property type="match status" value="3"/>
</dbReference>
<dbReference type="Proteomes" id="UP000189911">
    <property type="component" value="Chromosome H"/>
</dbReference>
<sequence length="1224" mass="140163">MFKDFQDSLTSEYPSDDLGLLPMEDEPEHSVSETHDDGKTLLYPDAGDMFPFKTAERLLDEVKLEMSYRNSQHDFRLRDGVLKLPVLEYSRRRPNNTYSIGHLVDQVALKTRYEYESKSCPQLNRVCVFMGVLIDHSVIPTTPQEVLEVPIYHLKLTVKTRTHLERLRKQAGVRHFHLLSSLHPADAADLMLADSSDPQLIESAVYVSNDTNKLVCIEIFRSELSHIDLKSFDPDSIRQRYENACQKFPDLDPEAVPSQAECFSTLLKIFKGPLSRQGPGDVLKTISADNKFLNSQLDPSWLTDKFQFQLCKAQSDEEDQNTSLEFQPPDMTDYVQDNSVRKLRESYVRKCLELIFLGKLSSSMMAKNCPTMENKARSFQLYQFNYTSSFFYHVLGENRGIADQENKDIDYNYNFVNLSACNYYNEKDIIKNYECQVKLDPENAGIYFDALTYVANVKGNYHLIAYTRKQDVVGKESLDSALSLFGIDSFNANLDAITDDLLLGIYRKEIYQAGTQKRANLKNALRLIAKAKNSEALRFYAAYEPYENAYQAYRLLEIDESVDVDVIETAYTIKIVDSPGLKIDCDRAIYTLAVNKRSMPLFNFLKEQCPLFQEYYSADNLNYREALELLQVNENASDEVALEVFQRKWFHEAVSSPDQFLKLGSALKKIGQERNSLLIDRYLETGRIDVSCLPAGNWPTGLNNIGNTCYLNSLLQYYFCISPLREAIMKYQSTLSEFQHSLGHLGAKRRIGGREISKPEVERSVQFVYQLRDLFANMVHTNSKFVTPTKELAYLAFAPSNIEVDFEETPPPKETGTDEDIAIIDLTNDSSEDVDMSKLPSMEGQADSRNAAEDIILKGAEPSEPMVTSTRVTNISADQLENALEMGRQQDVTECIGNVLFQLESASDPINLDEDGEQYDLIKELFFGKLKQNLVPLNDVQKIRTKIERFVSLLINVGDHPKDVYDALDQYFKDDILQLDDGHVKRSVSVTQLPTVLQIQIQRVYYDREKFMPFKSIEPLPFKDIIYMDRYMDTKDPILLAKREEAAAMKSELESLKMRQRALLEKNGSGMSFKTSLLETKKFLQSEVLNQHAINIPNKTESLTTIDSLILKIDNELAELYQRVTILDQKLSTHFNDFQSHGYSLFAVFIHRGEASYGHYWIYIKDHARNGIWRKYNDETVTEAPESEVFNFAAGNTATPYFLVYVKQGQEDVIEPLKRVVLAD</sequence>
<dbReference type="Pfam" id="PF00443">
    <property type="entry name" value="UCH"/>
    <property type="match status" value="1"/>
</dbReference>
<dbReference type="GO" id="GO:0061136">
    <property type="term" value="P:regulation of proteasomal protein catabolic process"/>
    <property type="evidence" value="ECO:0007669"/>
    <property type="project" value="TreeGrafter"/>
</dbReference>
<keyword evidence="5" id="KW-0833">Ubl conjugation pathway</keyword>
<keyword evidence="4" id="KW-0645">Protease</keyword>